<dbReference type="GO" id="GO:0003747">
    <property type="term" value="F:translation release factor activity"/>
    <property type="evidence" value="ECO:0007669"/>
    <property type="project" value="InterPro"/>
</dbReference>
<dbReference type="Pfam" id="PF00472">
    <property type="entry name" value="RF-1"/>
    <property type="match status" value="1"/>
</dbReference>
<dbReference type="Proteomes" id="UP001152622">
    <property type="component" value="Chromosome 1"/>
</dbReference>
<evidence type="ECO:0000256" key="1">
    <source>
        <dbReference type="ARBA" id="ARBA00004173"/>
    </source>
</evidence>
<evidence type="ECO:0000256" key="3">
    <source>
        <dbReference type="ARBA" id="ARBA00022946"/>
    </source>
</evidence>
<name>A0A9Q1GA24_SYNKA</name>
<reference evidence="6" key="1">
    <citation type="journal article" date="2023" name="Science">
        <title>Genome structures resolve the early diversification of teleost fishes.</title>
        <authorList>
            <person name="Parey E."/>
            <person name="Louis A."/>
            <person name="Montfort J."/>
            <person name="Bouchez O."/>
            <person name="Roques C."/>
            <person name="Iampietro C."/>
            <person name="Lluch J."/>
            <person name="Castinel A."/>
            <person name="Donnadieu C."/>
            <person name="Desvignes T."/>
            <person name="Floi Bucao C."/>
            <person name="Jouanno E."/>
            <person name="Wen M."/>
            <person name="Mejri S."/>
            <person name="Dirks R."/>
            <person name="Jansen H."/>
            <person name="Henkel C."/>
            <person name="Chen W.J."/>
            <person name="Zahm M."/>
            <person name="Cabau C."/>
            <person name="Klopp C."/>
            <person name="Thompson A.W."/>
            <person name="Robinson-Rechavi M."/>
            <person name="Braasch I."/>
            <person name="Lecointre G."/>
            <person name="Bobe J."/>
            <person name="Postlethwait J.H."/>
            <person name="Berthelot C."/>
            <person name="Roest Crollius H."/>
            <person name="Guiguen Y."/>
        </authorList>
    </citation>
    <scope>NUCLEOTIDE SEQUENCE</scope>
    <source>
        <strain evidence="6">WJC10195</strain>
    </source>
</reference>
<dbReference type="AlphaFoldDB" id="A0A9Q1GA24"/>
<dbReference type="GO" id="GO:0005739">
    <property type="term" value="C:mitochondrion"/>
    <property type="evidence" value="ECO:0007669"/>
    <property type="project" value="UniProtKB-SubCell"/>
</dbReference>
<comment type="similarity">
    <text evidence="2">Belongs to the prokaryotic/mitochondrial release factor family.</text>
</comment>
<evidence type="ECO:0000313" key="7">
    <source>
        <dbReference type="Proteomes" id="UP001152622"/>
    </source>
</evidence>
<dbReference type="InterPro" id="IPR000352">
    <property type="entry name" value="Pep_chain_release_fac_I"/>
</dbReference>
<evidence type="ECO:0000256" key="2">
    <source>
        <dbReference type="ARBA" id="ARBA00010835"/>
    </source>
</evidence>
<proteinExistence type="inferred from homology"/>
<dbReference type="PANTHER" id="PTHR46203:SF1">
    <property type="entry name" value="MITOCHONDRIAL TRANSLATION RELEASE FACTOR IN RESCUE"/>
    <property type="match status" value="1"/>
</dbReference>
<accession>A0A9Q1GA24</accession>
<dbReference type="EMBL" id="JAINUF010000001">
    <property type="protein sequence ID" value="KAJ8380257.1"/>
    <property type="molecule type" value="Genomic_DNA"/>
</dbReference>
<keyword evidence="3" id="KW-0809">Transit peptide</keyword>
<protein>
    <recommendedName>
        <fullName evidence="5">Prokaryotic-type class I peptide chain release factors domain-containing protein</fullName>
    </recommendedName>
</protein>
<dbReference type="PANTHER" id="PTHR46203">
    <property type="entry name" value="PROBABLE PEPTIDE CHAIN RELEASE FACTOR C12ORF65"/>
    <property type="match status" value="1"/>
</dbReference>
<evidence type="ECO:0000313" key="6">
    <source>
        <dbReference type="EMBL" id="KAJ8380257.1"/>
    </source>
</evidence>
<comment type="subcellular location">
    <subcellularLocation>
        <location evidence="1">Mitochondrion</location>
    </subcellularLocation>
</comment>
<keyword evidence="4" id="KW-0496">Mitochondrion</keyword>
<dbReference type="InterPro" id="IPR045853">
    <property type="entry name" value="Pep_chain_release_fac_I_sf"/>
</dbReference>
<feature type="domain" description="Prokaryotic-type class I peptide chain release factors" evidence="5">
    <location>
        <begin position="51"/>
        <end position="142"/>
    </location>
</feature>
<keyword evidence="7" id="KW-1185">Reference proteome</keyword>
<dbReference type="OrthoDB" id="277888at2759"/>
<gene>
    <name evidence="6" type="ORF">SKAU_G00010350</name>
</gene>
<dbReference type="InterPro" id="IPR052405">
    <property type="entry name" value="Mito_Transl_Release_Factor"/>
</dbReference>
<dbReference type="SUPFAM" id="SSF75620">
    <property type="entry name" value="Release factor"/>
    <property type="match status" value="1"/>
</dbReference>
<evidence type="ECO:0000259" key="5">
    <source>
        <dbReference type="Pfam" id="PF00472"/>
    </source>
</evidence>
<organism evidence="6 7">
    <name type="scientific">Synaphobranchus kaupii</name>
    <name type="common">Kaup's arrowtooth eel</name>
    <dbReference type="NCBI Taxonomy" id="118154"/>
    <lineage>
        <taxon>Eukaryota</taxon>
        <taxon>Metazoa</taxon>
        <taxon>Chordata</taxon>
        <taxon>Craniata</taxon>
        <taxon>Vertebrata</taxon>
        <taxon>Euteleostomi</taxon>
        <taxon>Actinopterygii</taxon>
        <taxon>Neopterygii</taxon>
        <taxon>Teleostei</taxon>
        <taxon>Anguilliformes</taxon>
        <taxon>Synaphobranchidae</taxon>
        <taxon>Synaphobranchus</taxon>
    </lineage>
</organism>
<comment type="caution">
    <text evidence="6">The sequence shown here is derived from an EMBL/GenBank/DDBJ whole genome shotgun (WGS) entry which is preliminary data.</text>
</comment>
<evidence type="ECO:0000256" key="4">
    <source>
        <dbReference type="ARBA" id="ARBA00023128"/>
    </source>
</evidence>
<dbReference type="Gene3D" id="3.30.160.20">
    <property type="match status" value="1"/>
</dbReference>
<sequence>MSSLSQLVSCGARRVAWGAYSTGRSLLSQVPVGWPRIQIAGKKNGLDLPVLNEEDLEEHFVRGSGPGGQATNKTSNCVVLKHVPSGIVVKCHQTRSVDTNRKRAREIMQEKLDIFNKGEESDVLKQKKEAEWRKQEKRRKAKENLEKKKLYKESFMADCKGET</sequence>